<dbReference type="Pfam" id="PF01399">
    <property type="entry name" value="PCI"/>
    <property type="match status" value="1"/>
</dbReference>
<evidence type="ECO:0000256" key="4">
    <source>
        <dbReference type="ARBA" id="ARBA00014878"/>
    </source>
</evidence>
<dbReference type="eggNOG" id="KOG2582">
    <property type="taxonomic scope" value="Eukaryota"/>
</dbReference>
<dbReference type="EnsemblPlants" id="KQJ94898">
    <property type="protein sequence ID" value="KQJ94898"/>
    <property type="gene ID" value="BRADI_3g13920v3"/>
</dbReference>
<comment type="subcellular location">
    <subcellularLocation>
        <location evidence="2">Cytoplasm</location>
    </subcellularLocation>
    <subcellularLocation>
        <location evidence="1">Nucleus</location>
    </subcellularLocation>
</comment>
<dbReference type="EMBL" id="CM000882">
    <property type="protein sequence ID" value="KQJ94898.1"/>
    <property type="molecule type" value="Genomic_DNA"/>
</dbReference>
<keyword evidence="5" id="KW-0963">Cytoplasm</keyword>
<evidence type="ECO:0000259" key="8">
    <source>
        <dbReference type="PROSITE" id="PS50250"/>
    </source>
</evidence>
<evidence type="ECO:0000256" key="1">
    <source>
        <dbReference type="ARBA" id="ARBA00004123"/>
    </source>
</evidence>
<proteinExistence type="inferred from homology"/>
<comment type="similarity">
    <text evidence="3">Belongs to the CSN3 family.</text>
</comment>
<dbReference type="FunFam" id="1.25.40.570:FF:000008">
    <property type="entry name" value="COP9 signalosome complex subunit 3"/>
    <property type="match status" value="1"/>
</dbReference>
<dbReference type="HOGENOM" id="CLU_028825_0_1_1"/>
<dbReference type="InterPro" id="IPR000717">
    <property type="entry name" value="PCI_dom"/>
</dbReference>
<keyword evidence="7" id="KW-0539">Nucleus</keyword>
<dbReference type="SMART" id="SM00088">
    <property type="entry name" value="PINT"/>
    <property type="match status" value="1"/>
</dbReference>
<dbReference type="KEGG" id="bdi:100841145"/>
<evidence type="ECO:0000256" key="3">
    <source>
        <dbReference type="ARBA" id="ARBA00007084"/>
    </source>
</evidence>
<evidence type="ECO:0000313" key="10">
    <source>
        <dbReference type="EnsemblPlants" id="KQJ94898"/>
    </source>
</evidence>
<dbReference type="OMA" id="NHYHDLV"/>
<dbReference type="AlphaFoldDB" id="I1I0J9"/>
<dbReference type="GeneID" id="100841145"/>
<dbReference type="RefSeq" id="XP_010234266.1">
    <property type="nucleotide sequence ID" value="XM_010235964.3"/>
</dbReference>
<dbReference type="STRING" id="15368.I1I0J9"/>
<sequence>MAMESVETLVAHVQALSGSGEDLAQLHSLLRKAEGDVLRGAHTAGLFPFLSQLSPAAHSLGYLYLLDAFVSSPANVRGHDAGWDLLVTIADFLTSCSASQIRLAPDKFLNVCRVLKNEVMLLNAPIRGIAPLRAAVRKVQVSSEQLTPLHPEYLLLCLLAKQYKAGLSVLEDDIFQVDQPRDLFLYCYYGGMIYIGIKKFHKSLELLHNAVTAPMSSLNAITVEAYKKYVLISLIHNGQVPSFPKYTSATVQRNLKNHTQVYVDLSTCYGNGNYSELETFIQSNAEKFQSDNNFGLVKQVLSSMYKRNIQRLTQTYLTLSLEDIASSVQLNTPKEAEMHVLRMIEDGEIHATINQKDGMVSFNEDPEQYKSSEMVEHIDSSIQRLMALSKKLTSIDENISCDHAYLAKTGKERGRFDYDDFDSVPHKYF</sequence>
<keyword evidence="6" id="KW-0736">Signalosome</keyword>
<evidence type="ECO:0000256" key="5">
    <source>
        <dbReference type="ARBA" id="ARBA00022490"/>
    </source>
</evidence>
<dbReference type="GO" id="GO:0006511">
    <property type="term" value="P:ubiquitin-dependent protein catabolic process"/>
    <property type="evidence" value="ECO:0000318"/>
    <property type="project" value="GO_Central"/>
</dbReference>
<reference evidence="10" key="3">
    <citation type="submission" date="2018-08" db="UniProtKB">
        <authorList>
            <consortium name="EnsemblPlants"/>
        </authorList>
    </citation>
    <scope>IDENTIFICATION</scope>
    <source>
        <strain evidence="10">cv. Bd21</strain>
    </source>
</reference>
<dbReference type="GO" id="GO:0008180">
    <property type="term" value="C:COP9 signalosome"/>
    <property type="evidence" value="ECO:0000318"/>
    <property type="project" value="GO_Central"/>
</dbReference>
<evidence type="ECO:0000256" key="6">
    <source>
        <dbReference type="ARBA" id="ARBA00022790"/>
    </source>
</evidence>
<name>I1I0J9_BRADI</name>
<dbReference type="Proteomes" id="UP000008810">
    <property type="component" value="Chromosome 3"/>
</dbReference>
<dbReference type="Gramene" id="KQJ94898">
    <property type="protein sequence ID" value="KQJ94898"/>
    <property type="gene ID" value="BRADI_3g13920v3"/>
</dbReference>
<gene>
    <name evidence="10" type="primary">LOC100841145</name>
    <name evidence="9" type="ORF">BRADI_3g13920v3</name>
</gene>
<dbReference type="PROSITE" id="PS50250">
    <property type="entry name" value="PCI"/>
    <property type="match status" value="1"/>
</dbReference>
<dbReference type="GO" id="GO:0005737">
    <property type="term" value="C:cytoplasm"/>
    <property type="evidence" value="ECO:0007669"/>
    <property type="project" value="UniProtKB-SubCell"/>
</dbReference>
<reference evidence="9 10" key="1">
    <citation type="journal article" date="2010" name="Nature">
        <title>Genome sequencing and analysis of the model grass Brachypodium distachyon.</title>
        <authorList>
            <consortium name="International Brachypodium Initiative"/>
        </authorList>
    </citation>
    <scope>NUCLEOTIDE SEQUENCE [LARGE SCALE GENOMIC DNA]</scope>
    <source>
        <strain evidence="9">Bd21</strain>
        <strain evidence="10">cv. Bd21</strain>
    </source>
</reference>
<dbReference type="PANTHER" id="PTHR10758">
    <property type="entry name" value="26S PROTEASOME NON-ATPASE REGULATORY SUBUNIT 3/COP9 SIGNALOSOME COMPLEX SUBUNIT 3"/>
    <property type="match status" value="1"/>
</dbReference>
<dbReference type="FunFam" id="1.10.10.10:FF:000354">
    <property type="entry name" value="COP9 signalosome complex subunit 3"/>
    <property type="match status" value="1"/>
</dbReference>
<dbReference type="InterPro" id="IPR036390">
    <property type="entry name" value="WH_DNA-bd_sf"/>
</dbReference>
<accession>I1I0J9</accession>
<dbReference type="PANTHER" id="PTHR10758:SF1">
    <property type="entry name" value="COP9 SIGNALOSOME COMPLEX SUBUNIT 3"/>
    <property type="match status" value="1"/>
</dbReference>
<dbReference type="SUPFAM" id="SSF46785">
    <property type="entry name" value="Winged helix' DNA-binding domain"/>
    <property type="match status" value="1"/>
</dbReference>
<reference evidence="9" key="2">
    <citation type="submission" date="2017-06" db="EMBL/GenBank/DDBJ databases">
        <title>WGS assembly of Brachypodium distachyon.</title>
        <authorList>
            <consortium name="The International Brachypodium Initiative"/>
            <person name="Lucas S."/>
            <person name="Harmon-Smith M."/>
            <person name="Lail K."/>
            <person name="Tice H."/>
            <person name="Grimwood J."/>
            <person name="Bruce D."/>
            <person name="Barry K."/>
            <person name="Shu S."/>
            <person name="Lindquist E."/>
            <person name="Wang M."/>
            <person name="Pitluck S."/>
            <person name="Vogel J.P."/>
            <person name="Garvin D.F."/>
            <person name="Mockler T.C."/>
            <person name="Schmutz J."/>
            <person name="Rokhsar D."/>
            <person name="Bevan M.W."/>
        </authorList>
    </citation>
    <scope>NUCLEOTIDE SEQUENCE</scope>
    <source>
        <strain evidence="9">Bd21</strain>
    </source>
</reference>
<feature type="domain" description="PCI" evidence="8">
    <location>
        <begin position="199"/>
        <end position="367"/>
    </location>
</feature>
<dbReference type="OrthoDB" id="29061at2759"/>
<dbReference type="Pfam" id="PF22788">
    <property type="entry name" value="COP9_hel_rpt"/>
    <property type="match status" value="1"/>
</dbReference>
<dbReference type="InterPro" id="IPR050756">
    <property type="entry name" value="CSN3"/>
</dbReference>
<evidence type="ECO:0000313" key="9">
    <source>
        <dbReference type="EMBL" id="KQJ94898.1"/>
    </source>
</evidence>
<keyword evidence="11" id="KW-1185">Reference proteome</keyword>
<evidence type="ECO:0000313" key="11">
    <source>
        <dbReference type="Proteomes" id="UP000008810"/>
    </source>
</evidence>
<organism evidence="9">
    <name type="scientific">Brachypodium distachyon</name>
    <name type="common">Purple false brome</name>
    <name type="synonym">Trachynia distachya</name>
    <dbReference type="NCBI Taxonomy" id="15368"/>
    <lineage>
        <taxon>Eukaryota</taxon>
        <taxon>Viridiplantae</taxon>
        <taxon>Streptophyta</taxon>
        <taxon>Embryophyta</taxon>
        <taxon>Tracheophyta</taxon>
        <taxon>Spermatophyta</taxon>
        <taxon>Magnoliopsida</taxon>
        <taxon>Liliopsida</taxon>
        <taxon>Poales</taxon>
        <taxon>Poaceae</taxon>
        <taxon>BOP clade</taxon>
        <taxon>Pooideae</taxon>
        <taxon>Stipodae</taxon>
        <taxon>Brachypodieae</taxon>
        <taxon>Brachypodium</taxon>
    </lineage>
</organism>
<evidence type="ECO:0000256" key="7">
    <source>
        <dbReference type="ARBA" id="ARBA00023242"/>
    </source>
</evidence>
<dbReference type="InterPro" id="IPR055089">
    <property type="entry name" value="COP9_N"/>
</dbReference>
<evidence type="ECO:0000256" key="2">
    <source>
        <dbReference type="ARBA" id="ARBA00004496"/>
    </source>
</evidence>
<dbReference type="Gene3D" id="1.25.40.570">
    <property type="match status" value="1"/>
</dbReference>
<protein>
    <recommendedName>
        <fullName evidence="4">COP9 signalosome complex subunit 3</fullName>
    </recommendedName>
</protein>